<proteinExistence type="predicted"/>
<evidence type="ECO:0000313" key="1">
    <source>
        <dbReference type="EMBL" id="KAG0428510.1"/>
    </source>
</evidence>
<comment type="caution">
    <text evidence="1">The sequence shown here is derived from an EMBL/GenBank/DDBJ whole genome shotgun (WGS) entry which is preliminary data.</text>
</comment>
<evidence type="ECO:0000313" key="2">
    <source>
        <dbReference type="Proteomes" id="UP000805193"/>
    </source>
</evidence>
<organism evidence="1 2">
    <name type="scientific">Ixodes persulcatus</name>
    <name type="common">Taiga tick</name>
    <dbReference type="NCBI Taxonomy" id="34615"/>
    <lineage>
        <taxon>Eukaryota</taxon>
        <taxon>Metazoa</taxon>
        <taxon>Ecdysozoa</taxon>
        <taxon>Arthropoda</taxon>
        <taxon>Chelicerata</taxon>
        <taxon>Arachnida</taxon>
        <taxon>Acari</taxon>
        <taxon>Parasitiformes</taxon>
        <taxon>Ixodida</taxon>
        <taxon>Ixodoidea</taxon>
        <taxon>Ixodidae</taxon>
        <taxon>Ixodinae</taxon>
        <taxon>Ixodes</taxon>
    </lineage>
</organism>
<keyword evidence="2" id="KW-1185">Reference proteome</keyword>
<gene>
    <name evidence="1" type="ORF">HPB47_024513</name>
</gene>
<dbReference type="Proteomes" id="UP000805193">
    <property type="component" value="Unassembled WGS sequence"/>
</dbReference>
<protein>
    <submittedName>
        <fullName evidence="1">Uncharacterized protein</fullName>
    </submittedName>
</protein>
<dbReference type="EMBL" id="JABSTQ010009515">
    <property type="protein sequence ID" value="KAG0428510.1"/>
    <property type="molecule type" value="Genomic_DNA"/>
</dbReference>
<accession>A0AC60Q4D2</accession>
<name>A0AC60Q4D2_IXOPE</name>
<sequence length="253" mass="28451">MDVAGQSRMPTKIEKQWQNLKSRSRAELTLCQKADSTTGEGRNNYRLTPLAEAVLAVVGTTSPNLLGIEGGIDTDQCRSLTKPKTTSLRAGRWTRMRRPWSLVQQLLCYVGRGLLQWQGDRLRQQQLLKSDGHHWAGPGGTTWSTTNLEAQHTARRLGSRHTGCGQAVLQRHPGAATGEYAEVRGTKDYQPLTGSWTRMRRPFSLRQHCCRWKDDQHHQAYADRDPLVHNQFGGPAYRLQAADRQYYSGAVTG</sequence>
<reference evidence="1 2" key="1">
    <citation type="journal article" date="2020" name="Cell">
        <title>Large-Scale Comparative Analyses of Tick Genomes Elucidate Their Genetic Diversity and Vector Capacities.</title>
        <authorList>
            <consortium name="Tick Genome and Microbiome Consortium (TIGMIC)"/>
            <person name="Jia N."/>
            <person name="Wang J."/>
            <person name="Shi W."/>
            <person name="Du L."/>
            <person name="Sun Y."/>
            <person name="Zhan W."/>
            <person name="Jiang J.F."/>
            <person name="Wang Q."/>
            <person name="Zhang B."/>
            <person name="Ji P."/>
            <person name="Bell-Sakyi L."/>
            <person name="Cui X.M."/>
            <person name="Yuan T.T."/>
            <person name="Jiang B.G."/>
            <person name="Yang W.F."/>
            <person name="Lam T.T."/>
            <person name="Chang Q.C."/>
            <person name="Ding S.J."/>
            <person name="Wang X.J."/>
            <person name="Zhu J.G."/>
            <person name="Ruan X.D."/>
            <person name="Zhao L."/>
            <person name="Wei J.T."/>
            <person name="Ye R.Z."/>
            <person name="Que T.C."/>
            <person name="Du C.H."/>
            <person name="Zhou Y.H."/>
            <person name="Cheng J.X."/>
            <person name="Dai P.F."/>
            <person name="Guo W.B."/>
            <person name="Han X.H."/>
            <person name="Huang E.J."/>
            <person name="Li L.F."/>
            <person name="Wei W."/>
            <person name="Gao Y.C."/>
            <person name="Liu J.Z."/>
            <person name="Shao H.Z."/>
            <person name="Wang X."/>
            <person name="Wang C.C."/>
            <person name="Yang T.C."/>
            <person name="Huo Q.B."/>
            <person name="Li W."/>
            <person name="Chen H.Y."/>
            <person name="Chen S.E."/>
            <person name="Zhou L.G."/>
            <person name="Ni X.B."/>
            <person name="Tian J.H."/>
            <person name="Sheng Y."/>
            <person name="Liu T."/>
            <person name="Pan Y.S."/>
            <person name="Xia L.Y."/>
            <person name="Li J."/>
            <person name="Zhao F."/>
            <person name="Cao W.C."/>
        </authorList>
    </citation>
    <scope>NUCLEOTIDE SEQUENCE [LARGE SCALE GENOMIC DNA]</scope>
    <source>
        <strain evidence="1">Iper-2018</strain>
    </source>
</reference>